<proteinExistence type="predicted"/>
<evidence type="ECO:0000313" key="5">
    <source>
        <dbReference type="Proteomes" id="UP000249065"/>
    </source>
</evidence>
<dbReference type="PANTHER" id="PTHR11820:SF7">
    <property type="entry name" value="ACYLPYRUVASE FAHD1, MITOCHONDRIAL"/>
    <property type="match status" value="1"/>
</dbReference>
<gene>
    <name evidence="4" type="ORF">DOO78_06685</name>
</gene>
<comment type="caution">
    <text evidence="4">The sequence shown here is derived from an EMBL/GenBank/DDBJ whole genome shotgun (WGS) entry which is preliminary data.</text>
</comment>
<keyword evidence="4" id="KW-0413">Isomerase</keyword>
<keyword evidence="1" id="KW-0479">Metal-binding</keyword>
<dbReference type="Pfam" id="PF10370">
    <property type="entry name" value="Rv2993c-like_N"/>
    <property type="match status" value="1"/>
</dbReference>
<sequence>MALWVRFAHGDATGFGRLEDGRIAVHAGELFAGAAPTGESLDLAAVRLLAPVRPGAFLGLWNNFHAAAAKQGNAIPEFPLYFLKNPGSVIGPGEPIRPPAGYAGKVLYEGELGLVIGRELRDADEAEAAAAIFGLTCVNDVTALDLLFADASFPQWARAKGCDSFGPIGPAIATGLDWQALSVTVALNGRVRQDYPLSDMILPPARIVSLISREMTLRPGDVIACGTSLGALPMRPGMQVEVTIEGIGTLANPFAP</sequence>
<feature type="domain" description="Rv2993c-like N-terminal" evidence="3">
    <location>
        <begin position="4"/>
        <end position="51"/>
    </location>
</feature>
<dbReference type="Gene3D" id="3.90.850.10">
    <property type="entry name" value="Fumarylacetoacetase-like, C-terminal domain"/>
    <property type="match status" value="1"/>
</dbReference>
<dbReference type="PANTHER" id="PTHR11820">
    <property type="entry name" value="ACYLPYRUVASE"/>
    <property type="match status" value="1"/>
</dbReference>
<dbReference type="OrthoDB" id="5197601at2"/>
<dbReference type="EMBL" id="QLIX01000003">
    <property type="protein sequence ID" value="RAI59925.1"/>
    <property type="molecule type" value="Genomic_DNA"/>
</dbReference>
<dbReference type="GO" id="GO:0046872">
    <property type="term" value="F:metal ion binding"/>
    <property type="evidence" value="ECO:0007669"/>
    <property type="project" value="UniProtKB-KW"/>
</dbReference>
<protein>
    <submittedName>
        <fullName evidence="4">2-hydroxyhepta-2,4-diene-1,7-dioate isomerase</fullName>
    </submittedName>
</protein>
<organism evidence="4 5">
    <name type="scientific">Roseicella frigidaeris</name>
    <dbReference type="NCBI Taxonomy" id="2230885"/>
    <lineage>
        <taxon>Bacteria</taxon>
        <taxon>Pseudomonadati</taxon>
        <taxon>Pseudomonadota</taxon>
        <taxon>Alphaproteobacteria</taxon>
        <taxon>Acetobacterales</taxon>
        <taxon>Roseomonadaceae</taxon>
        <taxon>Roseicella</taxon>
    </lineage>
</organism>
<dbReference type="Gene3D" id="2.30.30.370">
    <property type="entry name" value="FAH"/>
    <property type="match status" value="1"/>
</dbReference>
<dbReference type="RefSeq" id="WP_111468955.1">
    <property type="nucleotide sequence ID" value="NZ_QLIX01000003.1"/>
</dbReference>
<evidence type="ECO:0000256" key="1">
    <source>
        <dbReference type="ARBA" id="ARBA00022723"/>
    </source>
</evidence>
<evidence type="ECO:0000313" key="4">
    <source>
        <dbReference type="EMBL" id="RAI59925.1"/>
    </source>
</evidence>
<dbReference type="GO" id="GO:0018773">
    <property type="term" value="F:acetylpyruvate hydrolase activity"/>
    <property type="evidence" value="ECO:0007669"/>
    <property type="project" value="TreeGrafter"/>
</dbReference>
<dbReference type="InterPro" id="IPR018833">
    <property type="entry name" value="Rv2993c-like_N"/>
</dbReference>
<keyword evidence="5" id="KW-1185">Reference proteome</keyword>
<dbReference type="GO" id="GO:0016853">
    <property type="term" value="F:isomerase activity"/>
    <property type="evidence" value="ECO:0007669"/>
    <property type="project" value="UniProtKB-KW"/>
</dbReference>
<feature type="domain" description="Fumarylacetoacetase-like C-terminal" evidence="2">
    <location>
        <begin position="60"/>
        <end position="254"/>
    </location>
</feature>
<dbReference type="InterPro" id="IPR036663">
    <property type="entry name" value="Fumarylacetoacetase_C_sf"/>
</dbReference>
<accession>A0A327MBR2</accession>
<name>A0A327MBR2_9PROT</name>
<dbReference type="Proteomes" id="UP000249065">
    <property type="component" value="Unassembled WGS sequence"/>
</dbReference>
<reference evidence="5" key="1">
    <citation type="submission" date="2018-06" db="EMBL/GenBank/DDBJ databases">
        <authorList>
            <person name="Khan S.A."/>
        </authorList>
    </citation>
    <scope>NUCLEOTIDE SEQUENCE [LARGE SCALE GENOMIC DNA]</scope>
    <source>
        <strain evidence="5">DB-1506</strain>
    </source>
</reference>
<dbReference type="InterPro" id="IPR011234">
    <property type="entry name" value="Fumarylacetoacetase-like_C"/>
</dbReference>
<dbReference type="Pfam" id="PF01557">
    <property type="entry name" value="FAA_hydrolase"/>
    <property type="match status" value="1"/>
</dbReference>
<evidence type="ECO:0000259" key="2">
    <source>
        <dbReference type="Pfam" id="PF01557"/>
    </source>
</evidence>
<dbReference type="SUPFAM" id="SSF56529">
    <property type="entry name" value="FAH"/>
    <property type="match status" value="1"/>
</dbReference>
<dbReference type="AlphaFoldDB" id="A0A327MBR2"/>
<evidence type="ECO:0000259" key="3">
    <source>
        <dbReference type="Pfam" id="PF10370"/>
    </source>
</evidence>